<evidence type="ECO:0000256" key="5">
    <source>
        <dbReference type="ARBA" id="ARBA00022723"/>
    </source>
</evidence>
<evidence type="ECO:0000259" key="9">
    <source>
        <dbReference type="Pfam" id="PF02085"/>
    </source>
</evidence>
<keyword evidence="12" id="KW-1185">Reference proteome</keyword>
<keyword evidence="8" id="KW-0408">Iron</keyword>
<dbReference type="InterPro" id="IPR036280">
    <property type="entry name" value="Multihaem_cyt_sf"/>
</dbReference>
<feature type="domain" description="Tetrahaem cytochrome" evidence="10">
    <location>
        <begin position="171"/>
        <end position="244"/>
    </location>
</feature>
<dbReference type="InterPro" id="IPR012286">
    <property type="entry name" value="Tetrahaem_cytochrome"/>
</dbReference>
<organism evidence="11 12">
    <name type="scientific">Rubrivivax gelatinosus</name>
    <name type="common">Rhodocyclus gelatinosus</name>
    <name type="synonym">Rhodopseudomonas gelatinosa</name>
    <dbReference type="NCBI Taxonomy" id="28068"/>
    <lineage>
        <taxon>Bacteria</taxon>
        <taxon>Pseudomonadati</taxon>
        <taxon>Pseudomonadota</taxon>
        <taxon>Betaproteobacteria</taxon>
        <taxon>Burkholderiales</taxon>
        <taxon>Sphaerotilaceae</taxon>
        <taxon>Rubrivivax</taxon>
    </lineage>
</organism>
<evidence type="ECO:0000256" key="2">
    <source>
        <dbReference type="ARBA" id="ARBA00004196"/>
    </source>
</evidence>
<comment type="subcellular location">
    <subcellularLocation>
        <location evidence="2">Cell envelope</location>
    </subcellularLocation>
</comment>
<dbReference type="PANTHER" id="PTHR35038">
    <property type="entry name" value="DISSIMILATORY SULFITE REDUCTASE SIRA"/>
    <property type="match status" value="1"/>
</dbReference>
<evidence type="ECO:0000313" key="12">
    <source>
        <dbReference type="Proteomes" id="UP001041814"/>
    </source>
</evidence>
<name>A0ABS1DQY6_RUBGE</name>
<accession>A0ABS1DQY6</accession>
<dbReference type="SUPFAM" id="SSF48695">
    <property type="entry name" value="Multiheme cytochromes"/>
    <property type="match status" value="1"/>
</dbReference>
<feature type="domain" description="Class III cytochrome C" evidence="9">
    <location>
        <begin position="37"/>
        <end position="105"/>
    </location>
</feature>
<sequence length="286" mass="31158">MKHPLALAIIAVNLVVLIVLVFARPQLMVSPGPLSKGHAELAGDCFACHAPWRGTAAARCSSCHTPADVGLRTTKGVTIVAAAPRIAFHQQLAQQDCAGCHSDHLGPRQTLRDRKGFAHEMLLPAVQQQCGGCHAQPQTRIHENLKEGCAQCHGTRSWKVGAFDHALLGASAEARCQSCHAPPQDRLHARLDGRCATCHGTQAWTPATFDHDRHFVLDRDHNAECRTCHVGNDYSRYTCYGCHEHSPASIRSEHAEEGIRNFDDCVECHRSADDEGHGGGSRRGRD</sequence>
<dbReference type="EMBL" id="NRRU01000008">
    <property type="protein sequence ID" value="MBK1711893.1"/>
    <property type="molecule type" value="Genomic_DNA"/>
</dbReference>
<evidence type="ECO:0000256" key="6">
    <source>
        <dbReference type="ARBA" id="ARBA00022729"/>
    </source>
</evidence>
<keyword evidence="6" id="KW-0732">Signal</keyword>
<evidence type="ECO:0000256" key="8">
    <source>
        <dbReference type="ARBA" id="ARBA00023004"/>
    </source>
</evidence>
<protein>
    <submittedName>
        <fullName evidence="11">Class III cytochrome C family protein</fullName>
    </submittedName>
</protein>
<evidence type="ECO:0000256" key="1">
    <source>
        <dbReference type="ARBA" id="ARBA00001926"/>
    </source>
</evidence>
<reference evidence="11" key="2">
    <citation type="journal article" date="2020" name="Microorganisms">
        <title>Osmotic Adaptation and Compatible Solute Biosynthesis of Phototrophic Bacteria as Revealed from Genome Analyses.</title>
        <authorList>
            <person name="Imhoff J.F."/>
            <person name="Rahn T."/>
            <person name="Kunzel S."/>
            <person name="Keller A."/>
            <person name="Neulinger S.C."/>
        </authorList>
    </citation>
    <scope>NUCLEOTIDE SEQUENCE</scope>
    <source>
        <strain evidence="11">IM 151</strain>
    </source>
</reference>
<dbReference type="InterPro" id="IPR051829">
    <property type="entry name" value="Multiheme_Cytochr_ET"/>
</dbReference>
<keyword evidence="4" id="KW-0349">Heme</keyword>
<dbReference type="Pfam" id="PF02085">
    <property type="entry name" value="Cytochrom_CIII"/>
    <property type="match status" value="1"/>
</dbReference>
<dbReference type="Gene3D" id="3.90.10.10">
    <property type="entry name" value="Cytochrome C3"/>
    <property type="match status" value="2"/>
</dbReference>
<evidence type="ECO:0000313" key="11">
    <source>
        <dbReference type="EMBL" id="MBK1711893.1"/>
    </source>
</evidence>
<keyword evidence="3" id="KW-0813">Transport</keyword>
<keyword evidence="5" id="KW-0479">Metal-binding</keyword>
<dbReference type="PANTHER" id="PTHR35038:SF8">
    <property type="entry name" value="C-TYPE POLYHEME CYTOCHROME OMCC"/>
    <property type="match status" value="1"/>
</dbReference>
<dbReference type="Proteomes" id="UP001041814">
    <property type="component" value="Unassembled WGS sequence"/>
</dbReference>
<comment type="caution">
    <text evidence="11">The sequence shown here is derived from an EMBL/GenBank/DDBJ whole genome shotgun (WGS) entry which is preliminary data.</text>
</comment>
<proteinExistence type="predicted"/>
<gene>
    <name evidence="11" type="ORF">CKO43_03745</name>
</gene>
<evidence type="ECO:0000259" key="10">
    <source>
        <dbReference type="Pfam" id="PF14537"/>
    </source>
</evidence>
<dbReference type="RefSeq" id="WP_200231609.1">
    <property type="nucleotide sequence ID" value="NZ_NRRT01000077.1"/>
</dbReference>
<dbReference type="Pfam" id="PF14537">
    <property type="entry name" value="Cytochrom_c3_2"/>
    <property type="match status" value="1"/>
</dbReference>
<evidence type="ECO:0000256" key="4">
    <source>
        <dbReference type="ARBA" id="ARBA00022617"/>
    </source>
</evidence>
<evidence type="ECO:0000256" key="7">
    <source>
        <dbReference type="ARBA" id="ARBA00022982"/>
    </source>
</evidence>
<keyword evidence="7" id="KW-0249">Electron transport</keyword>
<reference evidence="11" key="1">
    <citation type="submission" date="2017-08" db="EMBL/GenBank/DDBJ databases">
        <authorList>
            <person name="Imhoff J.F."/>
            <person name="Rahn T."/>
            <person name="Kuenzel S."/>
            <person name="Neulinger S.C."/>
        </authorList>
    </citation>
    <scope>NUCLEOTIDE SEQUENCE</scope>
    <source>
        <strain evidence="11">IM 151</strain>
    </source>
</reference>
<comment type="cofactor">
    <cofactor evidence="1">
        <name>heme c</name>
        <dbReference type="ChEBI" id="CHEBI:61717"/>
    </cofactor>
</comment>
<dbReference type="InterPro" id="IPR020942">
    <property type="entry name" value="Cyt_c_III_dom"/>
</dbReference>
<evidence type="ECO:0000256" key="3">
    <source>
        <dbReference type="ARBA" id="ARBA00022448"/>
    </source>
</evidence>